<comment type="caution">
    <text evidence="3">The sequence shown here is derived from an EMBL/GenBank/DDBJ whole genome shotgun (WGS) entry which is preliminary data.</text>
</comment>
<protein>
    <submittedName>
        <fullName evidence="3">Uncharacterized protein</fullName>
    </submittedName>
</protein>
<evidence type="ECO:0000256" key="2">
    <source>
        <dbReference type="SAM" id="MobiDB-lite"/>
    </source>
</evidence>
<reference evidence="3" key="1">
    <citation type="submission" date="2021-09" db="EMBL/GenBank/DDBJ databases">
        <authorList>
            <consortium name="AG Swart"/>
            <person name="Singh M."/>
            <person name="Singh A."/>
            <person name="Seah K."/>
            <person name="Emmerich C."/>
        </authorList>
    </citation>
    <scope>NUCLEOTIDE SEQUENCE</scope>
    <source>
        <strain evidence="3">ATCC30299</strain>
    </source>
</reference>
<dbReference type="EMBL" id="CAJZBQ010000053">
    <property type="protein sequence ID" value="CAG9331365.1"/>
    <property type="molecule type" value="Genomic_DNA"/>
</dbReference>
<feature type="compositionally biased region" description="Polar residues" evidence="2">
    <location>
        <begin position="21"/>
        <end position="30"/>
    </location>
</feature>
<evidence type="ECO:0000313" key="3">
    <source>
        <dbReference type="EMBL" id="CAG9331365.1"/>
    </source>
</evidence>
<sequence>MESPQSSTSSLLSEYSGNPKIETTNKSPLSTLEIAKRSPSLRNLKTTSSQEKFYNHKEAKPNLTNSVQEFIKQSNDIQTEIKKICEICEKISPKKEFEESSEESESTGGILWNEINDMLNEYGFHPITLIEKDEFLIPDSSSMADTLVDLLYEFTSQNQLLKERSIEYQNAISEINELKDSQNDLENKIEALKTEKTNNKLADDVKELEKICMQMDEKMRKFKKEQHRKDSLIRELQAKLYLKSAEKSIVDILNSSVIDKEKKVFFKMMNRDYDEKQPTDIKIMAIILMYEQQRIMQDQEISRMRLSLQDNRGFSKSSENLSFLNASFQMSRDSYSIQGIFDRLGVQGVPEAFKEIEKLKGAYLASKSLEDSINKIHIELFNEPFTMSNMHDDVDETIKALKSYKNIARDFNDFKKDIAVAFGTEIYDCENLIIKAQSLGHFRKLFQLKDDDQEFDAIEQLFLFVHEMKMFLQLARKALGTNEKVPIKFVLEEIANKILDS</sequence>
<gene>
    <name evidence="3" type="ORF">BSTOLATCC_MIC53437</name>
</gene>
<organism evidence="3 4">
    <name type="scientific">Blepharisma stoltei</name>
    <dbReference type="NCBI Taxonomy" id="1481888"/>
    <lineage>
        <taxon>Eukaryota</taxon>
        <taxon>Sar</taxon>
        <taxon>Alveolata</taxon>
        <taxon>Ciliophora</taxon>
        <taxon>Postciliodesmatophora</taxon>
        <taxon>Heterotrichea</taxon>
        <taxon>Heterotrichida</taxon>
        <taxon>Blepharismidae</taxon>
        <taxon>Blepharisma</taxon>
    </lineage>
</organism>
<keyword evidence="1" id="KW-0175">Coiled coil</keyword>
<dbReference type="Proteomes" id="UP001162131">
    <property type="component" value="Unassembled WGS sequence"/>
</dbReference>
<name>A0AAU9K026_9CILI</name>
<evidence type="ECO:0000313" key="4">
    <source>
        <dbReference type="Proteomes" id="UP001162131"/>
    </source>
</evidence>
<dbReference type="AlphaFoldDB" id="A0AAU9K026"/>
<feature type="coiled-coil region" evidence="1">
    <location>
        <begin position="161"/>
        <end position="225"/>
    </location>
</feature>
<feature type="compositionally biased region" description="Low complexity" evidence="2">
    <location>
        <begin position="1"/>
        <end position="16"/>
    </location>
</feature>
<keyword evidence="4" id="KW-1185">Reference proteome</keyword>
<accession>A0AAU9K026</accession>
<feature type="region of interest" description="Disordered" evidence="2">
    <location>
        <begin position="1"/>
        <end position="41"/>
    </location>
</feature>
<evidence type="ECO:0000256" key="1">
    <source>
        <dbReference type="SAM" id="Coils"/>
    </source>
</evidence>
<proteinExistence type="predicted"/>